<accession>A0A1F6GA69</accession>
<feature type="transmembrane region" description="Helical" evidence="1">
    <location>
        <begin position="21"/>
        <end position="40"/>
    </location>
</feature>
<reference evidence="2 3" key="1">
    <citation type="journal article" date="2016" name="Nat. Commun.">
        <title>Thousands of microbial genomes shed light on interconnected biogeochemical processes in an aquifer system.</title>
        <authorList>
            <person name="Anantharaman K."/>
            <person name="Brown C.T."/>
            <person name="Hug L.A."/>
            <person name="Sharon I."/>
            <person name="Castelle C.J."/>
            <person name="Probst A.J."/>
            <person name="Thomas B.C."/>
            <person name="Singh A."/>
            <person name="Wilkins M.J."/>
            <person name="Karaoz U."/>
            <person name="Brodie E.L."/>
            <person name="Williams K.H."/>
            <person name="Hubbard S.S."/>
            <person name="Banfield J.F."/>
        </authorList>
    </citation>
    <scope>NUCLEOTIDE SEQUENCE [LARGE SCALE GENOMIC DNA]</scope>
</reference>
<evidence type="ECO:0000313" key="2">
    <source>
        <dbReference type="EMBL" id="OGG95011.1"/>
    </source>
</evidence>
<evidence type="ECO:0000256" key="1">
    <source>
        <dbReference type="SAM" id="Phobius"/>
    </source>
</evidence>
<comment type="caution">
    <text evidence="2">The sequence shown here is derived from an EMBL/GenBank/DDBJ whole genome shotgun (WGS) entry which is preliminary data.</text>
</comment>
<protein>
    <submittedName>
        <fullName evidence="2">Uncharacterized protein</fullName>
    </submittedName>
</protein>
<dbReference type="Proteomes" id="UP000178449">
    <property type="component" value="Unassembled WGS sequence"/>
</dbReference>
<dbReference type="EMBL" id="MFNE01000029">
    <property type="protein sequence ID" value="OGG95011.1"/>
    <property type="molecule type" value="Genomic_DNA"/>
</dbReference>
<organism evidence="2 3">
    <name type="scientific">Candidatus Lambdaproteobacteria bacterium RIFOXYD2_FULL_50_16</name>
    <dbReference type="NCBI Taxonomy" id="1817772"/>
    <lineage>
        <taxon>Bacteria</taxon>
        <taxon>Pseudomonadati</taxon>
        <taxon>Pseudomonadota</taxon>
        <taxon>Candidatus Lambdaproteobacteria</taxon>
    </lineage>
</organism>
<dbReference type="STRING" id="1817772.A2527_12625"/>
<keyword evidence="1" id="KW-1133">Transmembrane helix</keyword>
<keyword evidence="1" id="KW-0472">Membrane</keyword>
<sequence length="271" mass="31281">MNDQEPEKKKYARSELLSTTLTELMLMLVFLLLILTVYAFNETSDYKKIIPDIKEPEKIIAELKLWENAKDFLKAEGISTENMAAELPKQWNELKAKEKELAEKKQIIEENKGLLELAKNNPALQEKPKLKELIGNLAKVDQKTVENLLVMDLNDFKETFTKADTPLYCWKDSKGDHIKLFKVTFNDGDQLTIERATNDEVPKQWSILVSSVKTGTVSFKDFVSSSQALVTKGSEQKPRCKHWIKLTTKPADDNQYRRMKELTNKFYFSLP</sequence>
<keyword evidence="1" id="KW-0812">Transmembrane</keyword>
<evidence type="ECO:0000313" key="3">
    <source>
        <dbReference type="Proteomes" id="UP000178449"/>
    </source>
</evidence>
<gene>
    <name evidence="2" type="ORF">A2527_12625</name>
</gene>
<proteinExistence type="predicted"/>
<name>A0A1F6GA69_9PROT</name>
<dbReference type="AlphaFoldDB" id="A0A1F6GA69"/>